<keyword evidence="6" id="KW-0676">Redox-active center</keyword>
<evidence type="ECO:0000256" key="6">
    <source>
        <dbReference type="ARBA" id="ARBA00023284"/>
    </source>
</evidence>
<keyword evidence="4 7" id="KW-0574">Periplasm</keyword>
<gene>
    <name evidence="11" type="ORF">F0U83_16545</name>
</gene>
<dbReference type="AlphaFoldDB" id="A0A5P1REW0"/>
<dbReference type="InterPro" id="IPR013766">
    <property type="entry name" value="Thioredoxin_domain"/>
</dbReference>
<feature type="disulfide bond" description="Redox-active" evidence="8">
    <location>
        <begin position="56"/>
        <end position="59"/>
    </location>
</feature>
<dbReference type="Proteomes" id="UP000324760">
    <property type="component" value="Chromosome"/>
</dbReference>
<evidence type="ECO:0000256" key="2">
    <source>
        <dbReference type="ARBA" id="ARBA00005791"/>
    </source>
</evidence>
<dbReference type="SUPFAM" id="SSF52833">
    <property type="entry name" value="Thioredoxin-like"/>
    <property type="match status" value="1"/>
</dbReference>
<dbReference type="PROSITE" id="PS51352">
    <property type="entry name" value="THIOREDOXIN_2"/>
    <property type="match status" value="1"/>
</dbReference>
<sequence>MWKTLLSAFLFLGMSLSAQAAENEYVAGQHYIELETAVRTADPSKVEVTEMFGYPCPHCNTFEPMLNAWHHKQADDVDFKRVPVVFGRSWEPMARAYYTAELLKAVDKTHQPMFDAVHLQKKRFRNAEELADFYASLGVDKEKFEKTFNSFAVNTKLGQGDSKVRSYQVDGVPSLVVNGKYRITAATAGGQKEMLDVVNYLVEKERAALEK</sequence>
<dbReference type="InterPro" id="IPR023205">
    <property type="entry name" value="DsbA/DsbL"/>
</dbReference>
<dbReference type="InterPro" id="IPR001853">
    <property type="entry name" value="DSBA-like_thioredoxin_dom"/>
</dbReference>
<evidence type="ECO:0000256" key="4">
    <source>
        <dbReference type="ARBA" id="ARBA00022764"/>
    </source>
</evidence>
<evidence type="ECO:0000313" key="11">
    <source>
        <dbReference type="EMBL" id="QEQ98189.1"/>
    </source>
</evidence>
<evidence type="ECO:0000256" key="1">
    <source>
        <dbReference type="ARBA" id="ARBA00004418"/>
    </source>
</evidence>
<feature type="chain" id="PRO_5024864208" description="Thiol:disulfide interchange protein" evidence="9">
    <location>
        <begin position="21"/>
        <end position="211"/>
    </location>
</feature>
<dbReference type="Pfam" id="PF01323">
    <property type="entry name" value="DSBA"/>
    <property type="match status" value="1"/>
</dbReference>
<feature type="domain" description="Thioredoxin" evidence="10">
    <location>
        <begin position="10"/>
        <end position="203"/>
    </location>
</feature>
<feature type="signal peptide" evidence="9">
    <location>
        <begin position="1"/>
        <end position="20"/>
    </location>
</feature>
<comment type="similarity">
    <text evidence="2">Belongs to the thioredoxin family. DsbA subfamily.</text>
</comment>
<dbReference type="KEGG" id="ncu:F0U83_16545"/>
<evidence type="ECO:0000256" key="8">
    <source>
        <dbReference type="PIRSR" id="PIRSR001488-1"/>
    </source>
</evidence>
<dbReference type="CDD" id="cd03019">
    <property type="entry name" value="DsbA_DsbA"/>
    <property type="match status" value="1"/>
</dbReference>
<evidence type="ECO:0000256" key="3">
    <source>
        <dbReference type="ARBA" id="ARBA00022729"/>
    </source>
</evidence>
<dbReference type="EMBL" id="CP043869">
    <property type="protein sequence ID" value="QEQ98189.1"/>
    <property type="molecule type" value="Genomic_DNA"/>
</dbReference>
<name>A0A5P1REW0_9GAMM</name>
<dbReference type="RefSeq" id="WP_138985846.1">
    <property type="nucleotide sequence ID" value="NZ_CP043869.1"/>
</dbReference>
<dbReference type="OrthoDB" id="9784896at2"/>
<keyword evidence="5 7" id="KW-1015">Disulfide bond</keyword>
<keyword evidence="3 9" id="KW-0732">Signal</keyword>
<dbReference type="GO" id="GO:0016491">
    <property type="term" value="F:oxidoreductase activity"/>
    <property type="evidence" value="ECO:0007669"/>
    <property type="project" value="InterPro"/>
</dbReference>
<evidence type="ECO:0000256" key="9">
    <source>
        <dbReference type="SAM" id="SignalP"/>
    </source>
</evidence>
<dbReference type="PANTHER" id="PTHR35891">
    <property type="entry name" value="THIOL:DISULFIDE INTERCHANGE PROTEIN DSBA"/>
    <property type="match status" value="1"/>
</dbReference>
<evidence type="ECO:0000259" key="10">
    <source>
        <dbReference type="PROSITE" id="PS51352"/>
    </source>
</evidence>
<dbReference type="PANTHER" id="PTHR35891:SF2">
    <property type="entry name" value="THIOL:DISULFIDE INTERCHANGE PROTEIN DSBA"/>
    <property type="match status" value="1"/>
</dbReference>
<organism evidence="11 12">
    <name type="scientific">Neptunomonas concharum</name>
    <dbReference type="NCBI Taxonomy" id="1031538"/>
    <lineage>
        <taxon>Bacteria</taxon>
        <taxon>Pseudomonadati</taxon>
        <taxon>Pseudomonadota</taxon>
        <taxon>Gammaproteobacteria</taxon>
        <taxon>Oceanospirillales</taxon>
        <taxon>Oceanospirillaceae</taxon>
        <taxon>Neptunomonas</taxon>
    </lineage>
</organism>
<evidence type="ECO:0000256" key="7">
    <source>
        <dbReference type="PIRNR" id="PIRNR001488"/>
    </source>
</evidence>
<keyword evidence="12" id="KW-1185">Reference proteome</keyword>
<dbReference type="InterPro" id="IPR050824">
    <property type="entry name" value="Thiol_disulfide_DsbA"/>
</dbReference>
<reference evidence="11 12" key="1">
    <citation type="journal article" date="2019" name="Biochem. Eng. J.">
        <title>Metabolic engineering of the marine bacteria Neptunomonas concharum for the production of acetoin and meso-2,3-butanediol from acetate.</title>
        <authorList>
            <person name="Li W."/>
            <person name="Pu N."/>
            <person name="Liu C.-X."/>
            <person name="Yuan Q.-P."/>
            <person name="Li Z.-J."/>
        </authorList>
    </citation>
    <scope>NUCLEOTIDE SEQUENCE [LARGE SCALE GENOMIC DNA]</scope>
    <source>
        <strain evidence="11 12">JCM17730</strain>
    </source>
</reference>
<dbReference type="InterPro" id="IPR036249">
    <property type="entry name" value="Thioredoxin-like_sf"/>
</dbReference>
<proteinExistence type="inferred from homology"/>
<evidence type="ECO:0000256" key="5">
    <source>
        <dbReference type="ARBA" id="ARBA00023157"/>
    </source>
</evidence>
<dbReference type="PIRSF" id="PIRSF001488">
    <property type="entry name" value="Tdi_protein"/>
    <property type="match status" value="1"/>
</dbReference>
<accession>A0A5P1REW0</accession>
<protein>
    <recommendedName>
        <fullName evidence="7">Thiol:disulfide interchange protein</fullName>
    </recommendedName>
</protein>
<evidence type="ECO:0000313" key="12">
    <source>
        <dbReference type="Proteomes" id="UP000324760"/>
    </source>
</evidence>
<comment type="subcellular location">
    <subcellularLocation>
        <location evidence="1 7">Periplasm</location>
    </subcellularLocation>
</comment>
<dbReference type="GO" id="GO:0042597">
    <property type="term" value="C:periplasmic space"/>
    <property type="evidence" value="ECO:0007669"/>
    <property type="project" value="UniProtKB-SubCell"/>
</dbReference>
<dbReference type="Gene3D" id="3.40.30.10">
    <property type="entry name" value="Glutaredoxin"/>
    <property type="match status" value="1"/>
</dbReference>